<dbReference type="Pfam" id="PF23673">
    <property type="entry name" value="DUF7154"/>
    <property type="match status" value="1"/>
</dbReference>
<dbReference type="PANTHER" id="PTHR23062">
    <property type="entry name" value="HYPOTHETICAL PROTEIN C.ELEGANS"/>
    <property type="match status" value="1"/>
</dbReference>
<dbReference type="Proteomes" id="UP000008068">
    <property type="component" value="Unassembled WGS sequence"/>
</dbReference>
<dbReference type="eggNOG" id="KOG4297">
    <property type="taxonomic scope" value="Eukaryota"/>
</dbReference>
<name>G0NDL0_CAEBE</name>
<accession>G0NDL0</accession>
<sequence>MTHIRAPKNSNFFQNSFQKSLDFIVSAPPALCAPMKNSTFFFAYSNDLDNSTVLGALREAVAFNMWGLPNRYKFTANIRLDTKTEEEIQYHNDNPFFFNTSVLSLLPDPALGYGDSTTGSNVFSFIQKFLSNKQIPICGSALFIMMKRYPSQTDISPLIAQLRANNVYVYFIAPEVPSGGNSPHLLYEMSSKTNGFCTFVNDKNYTAVVEESIEFMERPFQFMSKKYVVSGSGRLEIPSFITPIPFFVGDAVMAQLTVQDHVVDNNFISLNYTITGVQDGSVAHKFPRDDYFGRRGSGIVDEMILNGTTSYKLTLDYKYASNQQQVIELRMYNQYYHDFPPLSG</sequence>
<proteinExistence type="predicted"/>
<dbReference type="GO" id="GO:0045087">
    <property type="term" value="P:innate immune response"/>
    <property type="evidence" value="ECO:0007669"/>
    <property type="project" value="TreeGrafter"/>
</dbReference>
<feature type="domain" description="DUF7154" evidence="1">
    <location>
        <begin position="226"/>
        <end position="333"/>
    </location>
</feature>
<dbReference type="OMA" id="HIRAPKN"/>
<protein>
    <recommendedName>
        <fullName evidence="1">DUF7154 domain-containing protein</fullName>
    </recommendedName>
</protein>
<evidence type="ECO:0000313" key="2">
    <source>
        <dbReference type="EMBL" id="EGT58359.1"/>
    </source>
</evidence>
<evidence type="ECO:0000313" key="3">
    <source>
        <dbReference type="Proteomes" id="UP000008068"/>
    </source>
</evidence>
<dbReference type="InterPro" id="IPR055578">
    <property type="entry name" value="DUF7154"/>
</dbReference>
<dbReference type="EMBL" id="GL379868">
    <property type="protein sequence ID" value="EGT58359.1"/>
    <property type="molecule type" value="Genomic_DNA"/>
</dbReference>
<gene>
    <name evidence="2" type="ORF">CAEBREN_14127</name>
</gene>
<dbReference type="OrthoDB" id="5850216at2759"/>
<dbReference type="AlphaFoldDB" id="G0NDL0"/>
<keyword evidence="3" id="KW-1185">Reference proteome</keyword>
<dbReference type="InParanoid" id="G0NDL0"/>
<dbReference type="HOGENOM" id="CLU_041479_0_0_1"/>
<organism evidence="3">
    <name type="scientific">Caenorhabditis brenneri</name>
    <name type="common">Nematode worm</name>
    <dbReference type="NCBI Taxonomy" id="135651"/>
    <lineage>
        <taxon>Eukaryota</taxon>
        <taxon>Metazoa</taxon>
        <taxon>Ecdysozoa</taxon>
        <taxon>Nematoda</taxon>
        <taxon>Chromadorea</taxon>
        <taxon>Rhabditida</taxon>
        <taxon>Rhabditina</taxon>
        <taxon>Rhabditomorpha</taxon>
        <taxon>Rhabditoidea</taxon>
        <taxon>Rhabditidae</taxon>
        <taxon>Peloderinae</taxon>
        <taxon>Caenorhabditis</taxon>
    </lineage>
</organism>
<reference evidence="3" key="1">
    <citation type="submission" date="2011-07" db="EMBL/GenBank/DDBJ databases">
        <authorList>
            <consortium name="Caenorhabditis brenneri Sequencing and Analysis Consortium"/>
            <person name="Wilson R.K."/>
        </authorList>
    </citation>
    <scope>NUCLEOTIDE SEQUENCE [LARGE SCALE GENOMIC DNA]</scope>
    <source>
        <strain evidence="3">PB2801</strain>
    </source>
</reference>
<evidence type="ECO:0000259" key="1">
    <source>
        <dbReference type="Pfam" id="PF23673"/>
    </source>
</evidence>
<dbReference type="PANTHER" id="PTHR23062:SF3">
    <property type="entry name" value="ANF_RECEPTOR DOMAIN-CONTAINING PROTEIN-RELATED"/>
    <property type="match status" value="1"/>
</dbReference>